<proteinExistence type="predicted"/>
<sequence length="405" mass="45420">MADEAFDAYSWFETQVDDPHHRPERPPHRGPGDRPEKPPHHRPDDPHHRPERPPHHPPGPPHHDHPHTNLTLYQLISESKYTTKLAKLISDYDDLVDILNGTKANYTVFAPTDKAFAKIPEHAPKPSKEQLKKLLTYHISPQYLPAREVLKAHTIPTLFAAEDLAPEPVPQRLSIHLGFRGLTVNFYSRIVAVDIFGVNGVIHGVDSLILPPPPVLKIIQLVPSEFSTLELGLTKTGLFDELDAPHKGGTLFAPSNFAFAKLGPRLNAFLFSKYGQKYLKALLKYHVVPRTTFYSDAIYSHDGSGDDAKDHPHNPLTHIDLPTLLEDKHLSVDIAHVAGFIEIKLNGFVRVTIKDGIAKDGVVQVISDVLIPPKQLPGAKVECHKKVERELSVEELKERLEPYLE</sequence>
<feature type="region of interest" description="Disordered" evidence="1">
    <location>
        <begin position="1"/>
        <end position="68"/>
    </location>
</feature>
<evidence type="ECO:0000313" key="4">
    <source>
        <dbReference type="Proteomes" id="UP000799439"/>
    </source>
</evidence>
<organism evidence="3 4">
    <name type="scientific">Myriangium duriaei CBS 260.36</name>
    <dbReference type="NCBI Taxonomy" id="1168546"/>
    <lineage>
        <taxon>Eukaryota</taxon>
        <taxon>Fungi</taxon>
        <taxon>Dikarya</taxon>
        <taxon>Ascomycota</taxon>
        <taxon>Pezizomycotina</taxon>
        <taxon>Dothideomycetes</taxon>
        <taxon>Dothideomycetidae</taxon>
        <taxon>Myriangiales</taxon>
        <taxon>Myriangiaceae</taxon>
        <taxon>Myriangium</taxon>
    </lineage>
</organism>
<accession>A0A9P4IXE4</accession>
<evidence type="ECO:0000256" key="1">
    <source>
        <dbReference type="SAM" id="MobiDB-lite"/>
    </source>
</evidence>
<evidence type="ECO:0000259" key="2">
    <source>
        <dbReference type="PROSITE" id="PS50213"/>
    </source>
</evidence>
<name>A0A9P4IXE4_9PEZI</name>
<dbReference type="InterPro" id="IPR036378">
    <property type="entry name" value="FAS1_dom_sf"/>
</dbReference>
<dbReference type="InterPro" id="IPR000782">
    <property type="entry name" value="FAS1_domain"/>
</dbReference>
<feature type="domain" description="FAS1" evidence="2">
    <location>
        <begin position="213"/>
        <end position="370"/>
    </location>
</feature>
<dbReference type="PROSITE" id="PS50213">
    <property type="entry name" value="FAS1"/>
    <property type="match status" value="2"/>
</dbReference>
<dbReference type="SMART" id="SM00554">
    <property type="entry name" value="FAS1"/>
    <property type="match status" value="2"/>
</dbReference>
<reference evidence="3" key="1">
    <citation type="journal article" date="2020" name="Stud. Mycol.">
        <title>101 Dothideomycetes genomes: a test case for predicting lifestyles and emergence of pathogens.</title>
        <authorList>
            <person name="Haridas S."/>
            <person name="Albert R."/>
            <person name="Binder M."/>
            <person name="Bloem J."/>
            <person name="Labutti K."/>
            <person name="Salamov A."/>
            <person name="Andreopoulos B."/>
            <person name="Baker S."/>
            <person name="Barry K."/>
            <person name="Bills G."/>
            <person name="Bluhm B."/>
            <person name="Cannon C."/>
            <person name="Castanera R."/>
            <person name="Culley D."/>
            <person name="Daum C."/>
            <person name="Ezra D."/>
            <person name="Gonzalez J."/>
            <person name="Henrissat B."/>
            <person name="Kuo A."/>
            <person name="Liang C."/>
            <person name="Lipzen A."/>
            <person name="Lutzoni F."/>
            <person name="Magnuson J."/>
            <person name="Mondo S."/>
            <person name="Nolan M."/>
            <person name="Ohm R."/>
            <person name="Pangilinan J."/>
            <person name="Park H.-J."/>
            <person name="Ramirez L."/>
            <person name="Alfaro M."/>
            <person name="Sun H."/>
            <person name="Tritt A."/>
            <person name="Yoshinaga Y."/>
            <person name="Zwiers L.-H."/>
            <person name="Turgeon B."/>
            <person name="Goodwin S."/>
            <person name="Spatafora J."/>
            <person name="Crous P."/>
            <person name="Grigoriev I."/>
        </authorList>
    </citation>
    <scope>NUCLEOTIDE SEQUENCE</scope>
    <source>
        <strain evidence="3">CBS 260.36</strain>
    </source>
</reference>
<evidence type="ECO:0000313" key="3">
    <source>
        <dbReference type="EMBL" id="KAF2149485.1"/>
    </source>
</evidence>
<dbReference type="PANTHER" id="PTHR10900:SF125">
    <property type="entry name" value="FAS1 DOMAIN-CONTAINING PROTEIN YLR001C"/>
    <property type="match status" value="1"/>
</dbReference>
<dbReference type="Pfam" id="PF02469">
    <property type="entry name" value="Fasciclin"/>
    <property type="match status" value="2"/>
</dbReference>
<dbReference type="InterPro" id="IPR050904">
    <property type="entry name" value="Adhesion/Biosynth-related"/>
</dbReference>
<dbReference type="EMBL" id="ML996091">
    <property type="protein sequence ID" value="KAF2149485.1"/>
    <property type="molecule type" value="Genomic_DNA"/>
</dbReference>
<keyword evidence="4" id="KW-1185">Reference proteome</keyword>
<feature type="domain" description="FAS1" evidence="2">
    <location>
        <begin position="69"/>
        <end position="209"/>
    </location>
</feature>
<dbReference type="PANTHER" id="PTHR10900">
    <property type="entry name" value="PERIOSTIN-RELATED"/>
    <property type="match status" value="1"/>
</dbReference>
<dbReference type="OrthoDB" id="7700931at2759"/>
<protein>
    <submittedName>
        <fullName evidence="3">FAS1 domain-containing protein</fullName>
    </submittedName>
</protein>
<feature type="compositionally biased region" description="Basic and acidic residues" evidence="1">
    <location>
        <begin position="17"/>
        <end position="54"/>
    </location>
</feature>
<dbReference type="Proteomes" id="UP000799439">
    <property type="component" value="Unassembled WGS sequence"/>
</dbReference>
<dbReference type="SUPFAM" id="SSF82153">
    <property type="entry name" value="FAS1 domain"/>
    <property type="match status" value="2"/>
</dbReference>
<dbReference type="AlphaFoldDB" id="A0A9P4IXE4"/>
<comment type="caution">
    <text evidence="3">The sequence shown here is derived from an EMBL/GenBank/DDBJ whole genome shotgun (WGS) entry which is preliminary data.</text>
</comment>
<dbReference type="Gene3D" id="2.30.180.10">
    <property type="entry name" value="FAS1 domain"/>
    <property type="match status" value="2"/>
</dbReference>
<gene>
    <name evidence="3" type="ORF">K461DRAFT_230688</name>
</gene>